<name>A0A3S4VZW5_9PAST</name>
<dbReference type="Proteomes" id="UP000278733">
    <property type="component" value="Chromosome"/>
</dbReference>
<evidence type="ECO:0000313" key="1">
    <source>
        <dbReference type="EMBL" id="VEH65463.1"/>
    </source>
</evidence>
<dbReference type="AlphaFoldDB" id="A0A3S4VZW5"/>
<dbReference type="KEGG" id="rpne:NCTC8284_00608"/>
<dbReference type="EMBL" id="LR134405">
    <property type="protein sequence ID" value="VEH65463.1"/>
    <property type="molecule type" value="Genomic_DNA"/>
</dbReference>
<gene>
    <name evidence="1" type="ORF">NCTC8284_00608</name>
</gene>
<organism evidence="1 2">
    <name type="scientific">Rodentibacter pneumotropicus</name>
    <dbReference type="NCBI Taxonomy" id="758"/>
    <lineage>
        <taxon>Bacteria</taxon>
        <taxon>Pseudomonadati</taxon>
        <taxon>Pseudomonadota</taxon>
        <taxon>Gammaproteobacteria</taxon>
        <taxon>Pasteurellales</taxon>
        <taxon>Pasteurellaceae</taxon>
        <taxon>Rodentibacter</taxon>
    </lineage>
</organism>
<proteinExistence type="predicted"/>
<evidence type="ECO:0000313" key="2">
    <source>
        <dbReference type="Proteomes" id="UP000278733"/>
    </source>
</evidence>
<sequence length="88" mass="10206">MKSKDFLKELAAYADSLRQKVEAQFDGWNDTPEAVVERRKKVFDPVSGYDFLCLIIFRIMCAQVVVRNCTIIFLSNYPLLFSNPHQCI</sequence>
<accession>A0A3S4VZW5</accession>
<protein>
    <submittedName>
        <fullName evidence="1">Uncharacterized protein</fullName>
    </submittedName>
</protein>
<reference evidence="1 2" key="1">
    <citation type="submission" date="2018-12" db="EMBL/GenBank/DDBJ databases">
        <authorList>
            <consortium name="Pathogen Informatics"/>
        </authorList>
    </citation>
    <scope>NUCLEOTIDE SEQUENCE [LARGE SCALE GENOMIC DNA]</scope>
    <source>
        <strain evidence="1 2">NCTC8284</strain>
    </source>
</reference>